<keyword evidence="1 3" id="KW-0808">Transferase</keyword>
<reference evidence="3 4" key="1">
    <citation type="journal article" date="2017" name="Mol. Plant">
        <title>The Genome of Medicinal Plant Macleaya cordata Provides New Insights into Benzylisoquinoline Alkaloids Metabolism.</title>
        <authorList>
            <person name="Liu X."/>
            <person name="Liu Y."/>
            <person name="Huang P."/>
            <person name="Ma Y."/>
            <person name="Qing Z."/>
            <person name="Tang Q."/>
            <person name="Cao H."/>
            <person name="Cheng P."/>
            <person name="Zheng Y."/>
            <person name="Yuan Z."/>
            <person name="Zhou Y."/>
            <person name="Liu J."/>
            <person name="Tang Z."/>
            <person name="Zhuo Y."/>
            <person name="Zhang Y."/>
            <person name="Yu L."/>
            <person name="Huang J."/>
            <person name="Yang P."/>
            <person name="Peng Q."/>
            <person name="Zhang J."/>
            <person name="Jiang W."/>
            <person name="Zhang Z."/>
            <person name="Lin K."/>
            <person name="Ro D.K."/>
            <person name="Chen X."/>
            <person name="Xiong X."/>
            <person name="Shang Y."/>
            <person name="Huang S."/>
            <person name="Zeng J."/>
        </authorList>
    </citation>
    <scope>NUCLEOTIDE SEQUENCE [LARGE SCALE GENOMIC DNA]</scope>
    <source>
        <strain evidence="4">cv. BLH2017</strain>
        <tissue evidence="3">Root</tissue>
    </source>
</reference>
<evidence type="ECO:0000313" key="4">
    <source>
        <dbReference type="Proteomes" id="UP000195402"/>
    </source>
</evidence>
<dbReference type="GO" id="GO:0008146">
    <property type="term" value="F:sulfotransferase activity"/>
    <property type="evidence" value="ECO:0007669"/>
    <property type="project" value="InterPro"/>
</dbReference>
<sequence>MDGGVDDNLHYFQGFWCPPDRIEAVIALQQDFEAHDTDLIISTPPRSGTLWLKSMTFAIVNRTRYPRTSSTSSKHPPTPIAYYFISSPCALL</sequence>
<name>A0A200R9L6_MACCD</name>
<evidence type="ECO:0000256" key="1">
    <source>
        <dbReference type="RuleBase" id="RU361155"/>
    </source>
</evidence>
<dbReference type="STRING" id="56857.A0A200R9L6"/>
<proteinExistence type="inferred from homology"/>
<dbReference type="EC" id="2.8.2.-" evidence="1"/>
<dbReference type="SUPFAM" id="SSF52540">
    <property type="entry name" value="P-loop containing nucleoside triphosphate hydrolases"/>
    <property type="match status" value="1"/>
</dbReference>
<keyword evidence="4" id="KW-1185">Reference proteome</keyword>
<comment type="similarity">
    <text evidence="1">Belongs to the sulfotransferase 1 family.</text>
</comment>
<dbReference type="InterPro" id="IPR027417">
    <property type="entry name" value="P-loop_NTPase"/>
</dbReference>
<dbReference type="EMBL" id="MVGT01000187">
    <property type="protein sequence ID" value="OVA19427.1"/>
    <property type="molecule type" value="Genomic_DNA"/>
</dbReference>
<evidence type="ECO:0000313" key="3">
    <source>
        <dbReference type="EMBL" id="OVA19427.1"/>
    </source>
</evidence>
<comment type="caution">
    <text evidence="3">The sequence shown here is derived from an EMBL/GenBank/DDBJ whole genome shotgun (WGS) entry which is preliminary data.</text>
</comment>
<dbReference type="Gene3D" id="3.40.50.300">
    <property type="entry name" value="P-loop containing nucleotide triphosphate hydrolases"/>
    <property type="match status" value="1"/>
</dbReference>
<dbReference type="Pfam" id="PF00685">
    <property type="entry name" value="Sulfotransfer_1"/>
    <property type="match status" value="1"/>
</dbReference>
<protein>
    <recommendedName>
        <fullName evidence="1">Sulfotransferase</fullName>
        <ecNumber evidence="1">2.8.2.-</ecNumber>
    </recommendedName>
</protein>
<gene>
    <name evidence="3" type="ORF">BVC80_9055g77</name>
</gene>
<dbReference type="OrthoDB" id="205623at2759"/>
<dbReference type="InParanoid" id="A0A200R9L6"/>
<dbReference type="OMA" id="FISSPCA"/>
<dbReference type="InterPro" id="IPR000863">
    <property type="entry name" value="Sulfotransferase_dom"/>
</dbReference>
<dbReference type="Proteomes" id="UP000195402">
    <property type="component" value="Unassembled WGS sequence"/>
</dbReference>
<evidence type="ECO:0000259" key="2">
    <source>
        <dbReference type="Pfam" id="PF00685"/>
    </source>
</evidence>
<dbReference type="AlphaFoldDB" id="A0A200R9L6"/>
<feature type="domain" description="Sulfotransferase" evidence="2">
    <location>
        <begin position="36"/>
        <end position="71"/>
    </location>
</feature>
<accession>A0A200R9L6</accession>
<organism evidence="3 4">
    <name type="scientific">Macleaya cordata</name>
    <name type="common">Five-seeded plume-poppy</name>
    <name type="synonym">Bocconia cordata</name>
    <dbReference type="NCBI Taxonomy" id="56857"/>
    <lineage>
        <taxon>Eukaryota</taxon>
        <taxon>Viridiplantae</taxon>
        <taxon>Streptophyta</taxon>
        <taxon>Embryophyta</taxon>
        <taxon>Tracheophyta</taxon>
        <taxon>Spermatophyta</taxon>
        <taxon>Magnoliopsida</taxon>
        <taxon>Ranunculales</taxon>
        <taxon>Papaveraceae</taxon>
        <taxon>Papaveroideae</taxon>
        <taxon>Macleaya</taxon>
    </lineage>
</organism>